<dbReference type="Proteomes" id="UP000030746">
    <property type="component" value="Unassembled WGS sequence"/>
</dbReference>
<feature type="region of interest" description="Disordered" evidence="1">
    <location>
        <begin position="133"/>
        <end position="208"/>
    </location>
</feature>
<name>V4B9X4_LOTGI</name>
<feature type="compositionally biased region" description="Polar residues" evidence="1">
    <location>
        <begin position="279"/>
        <end position="305"/>
    </location>
</feature>
<reference evidence="2 3" key="1">
    <citation type="journal article" date="2013" name="Nature">
        <title>Insights into bilaterian evolution from three spiralian genomes.</title>
        <authorList>
            <person name="Simakov O."/>
            <person name="Marletaz F."/>
            <person name="Cho S.J."/>
            <person name="Edsinger-Gonzales E."/>
            <person name="Havlak P."/>
            <person name="Hellsten U."/>
            <person name="Kuo D.H."/>
            <person name="Larsson T."/>
            <person name="Lv J."/>
            <person name="Arendt D."/>
            <person name="Savage R."/>
            <person name="Osoegawa K."/>
            <person name="de Jong P."/>
            <person name="Grimwood J."/>
            <person name="Chapman J.A."/>
            <person name="Shapiro H."/>
            <person name="Aerts A."/>
            <person name="Otillar R.P."/>
            <person name="Terry A.Y."/>
            <person name="Boore J.L."/>
            <person name="Grigoriev I.V."/>
            <person name="Lindberg D.R."/>
            <person name="Seaver E.C."/>
            <person name="Weisblat D.A."/>
            <person name="Putnam N.H."/>
            <person name="Rokhsar D.S."/>
        </authorList>
    </citation>
    <scope>NUCLEOTIDE SEQUENCE [LARGE SCALE GENOMIC DNA]</scope>
</reference>
<organism evidence="2 3">
    <name type="scientific">Lottia gigantea</name>
    <name type="common">Giant owl limpet</name>
    <dbReference type="NCBI Taxonomy" id="225164"/>
    <lineage>
        <taxon>Eukaryota</taxon>
        <taxon>Metazoa</taxon>
        <taxon>Spiralia</taxon>
        <taxon>Lophotrochozoa</taxon>
        <taxon>Mollusca</taxon>
        <taxon>Gastropoda</taxon>
        <taxon>Patellogastropoda</taxon>
        <taxon>Lottioidea</taxon>
        <taxon>Lottiidae</taxon>
        <taxon>Lottia</taxon>
    </lineage>
</organism>
<feature type="compositionally biased region" description="Polar residues" evidence="1">
    <location>
        <begin position="47"/>
        <end position="61"/>
    </location>
</feature>
<gene>
    <name evidence="2" type="ORF">LOTGIDRAFT_172104</name>
</gene>
<proteinExistence type="predicted"/>
<dbReference type="AlphaFoldDB" id="V4B9X4"/>
<evidence type="ECO:0000313" key="2">
    <source>
        <dbReference type="EMBL" id="ESP02352.1"/>
    </source>
</evidence>
<protein>
    <submittedName>
        <fullName evidence="2">Uncharacterized protein</fullName>
    </submittedName>
</protein>
<feature type="compositionally biased region" description="Basic and acidic residues" evidence="1">
    <location>
        <begin position="186"/>
        <end position="208"/>
    </location>
</feature>
<feature type="region of interest" description="Disordered" evidence="1">
    <location>
        <begin position="28"/>
        <end position="106"/>
    </location>
</feature>
<dbReference type="HOGENOM" id="CLU_822039_0_0_1"/>
<dbReference type="KEGG" id="lgi:LOTGIDRAFT_172104"/>
<sequence>MEYFDYFRIIMEILGYWKSCFDVDQSDYSSDDERRSDIPQQKRRASQETFSRTSKSRTASRYISADHSPRSLTNSLSTSNTSMTKRISRTSKTSTSTSRTLDISRTPTTIGSRKKLSLSEIKETWYDYSDTSDWSDDSMVSDPSSSSFSSSSSSSSLSSLSSTSSSPPTSVTSGYCEGSDSSSKYNFDRMSHSDDSSDSHAPATRERLGRDTKDYYYYPVRVTFHSQNSIDSALDNSSRSSIYSNDNQYAYISTNTRDDFSKPVRQSTGFGYNRWYKQSNAENKNTKNSNTEGKPQQSVKQSKADNISVKGRQLKVYQPSRGFGYNRWYQPNLSVAAN</sequence>
<dbReference type="EMBL" id="KB200274">
    <property type="protein sequence ID" value="ESP02352.1"/>
    <property type="molecule type" value="Genomic_DNA"/>
</dbReference>
<feature type="compositionally biased region" description="Low complexity" evidence="1">
    <location>
        <begin position="71"/>
        <end position="100"/>
    </location>
</feature>
<evidence type="ECO:0000313" key="3">
    <source>
        <dbReference type="Proteomes" id="UP000030746"/>
    </source>
</evidence>
<keyword evidence="3" id="KW-1185">Reference proteome</keyword>
<evidence type="ECO:0000256" key="1">
    <source>
        <dbReference type="SAM" id="MobiDB-lite"/>
    </source>
</evidence>
<feature type="region of interest" description="Disordered" evidence="1">
    <location>
        <begin position="279"/>
        <end position="307"/>
    </location>
</feature>
<feature type="compositionally biased region" description="Low complexity" evidence="1">
    <location>
        <begin position="133"/>
        <end position="173"/>
    </location>
</feature>
<dbReference type="RefSeq" id="XP_009046935.1">
    <property type="nucleotide sequence ID" value="XM_009048687.1"/>
</dbReference>
<dbReference type="GeneID" id="20242010"/>
<accession>V4B9X4</accession>
<dbReference type="CTD" id="20242010"/>